<accession>A0ACB9FG29</accession>
<name>A0ACB9FG29_ARCLA</name>
<reference evidence="1 2" key="2">
    <citation type="journal article" date="2022" name="Mol. Ecol. Resour.">
        <title>The genomes of chicory, endive, great burdock and yacon provide insights into Asteraceae paleo-polyploidization history and plant inulin production.</title>
        <authorList>
            <person name="Fan W."/>
            <person name="Wang S."/>
            <person name="Wang H."/>
            <person name="Wang A."/>
            <person name="Jiang F."/>
            <person name="Liu H."/>
            <person name="Zhao H."/>
            <person name="Xu D."/>
            <person name="Zhang Y."/>
        </authorList>
    </citation>
    <scope>NUCLEOTIDE SEQUENCE [LARGE SCALE GENOMIC DNA]</scope>
    <source>
        <strain evidence="2">cv. Niubang</strain>
    </source>
</reference>
<evidence type="ECO:0000313" key="2">
    <source>
        <dbReference type="Proteomes" id="UP001055879"/>
    </source>
</evidence>
<dbReference type="EMBL" id="CM042047">
    <property type="protein sequence ID" value="KAI3769743.1"/>
    <property type="molecule type" value="Genomic_DNA"/>
</dbReference>
<evidence type="ECO:0000313" key="1">
    <source>
        <dbReference type="EMBL" id="KAI3769743.1"/>
    </source>
</evidence>
<organism evidence="1 2">
    <name type="scientific">Arctium lappa</name>
    <name type="common">Greater burdock</name>
    <name type="synonym">Lappa major</name>
    <dbReference type="NCBI Taxonomy" id="4217"/>
    <lineage>
        <taxon>Eukaryota</taxon>
        <taxon>Viridiplantae</taxon>
        <taxon>Streptophyta</taxon>
        <taxon>Embryophyta</taxon>
        <taxon>Tracheophyta</taxon>
        <taxon>Spermatophyta</taxon>
        <taxon>Magnoliopsida</taxon>
        <taxon>eudicotyledons</taxon>
        <taxon>Gunneridae</taxon>
        <taxon>Pentapetalae</taxon>
        <taxon>asterids</taxon>
        <taxon>campanulids</taxon>
        <taxon>Asterales</taxon>
        <taxon>Asteraceae</taxon>
        <taxon>Carduoideae</taxon>
        <taxon>Cardueae</taxon>
        <taxon>Arctiinae</taxon>
        <taxon>Arctium</taxon>
    </lineage>
</organism>
<sequence>MNGFIASVKYDTSEFHIKFAAKLSSLVATKKDQLYPEDRASTDGAEVERNREKPLQGRNRTYNGANVERNRESGRSNRGTGLRFTERGQEDEEEPTLVVLSWKMENGNGEMKNT</sequence>
<gene>
    <name evidence="1" type="ORF">L6452_00856</name>
</gene>
<dbReference type="Proteomes" id="UP001055879">
    <property type="component" value="Linkage Group LG01"/>
</dbReference>
<keyword evidence="2" id="KW-1185">Reference proteome</keyword>
<proteinExistence type="predicted"/>
<comment type="caution">
    <text evidence="1">The sequence shown here is derived from an EMBL/GenBank/DDBJ whole genome shotgun (WGS) entry which is preliminary data.</text>
</comment>
<protein>
    <submittedName>
        <fullName evidence="1">Uncharacterized protein</fullName>
    </submittedName>
</protein>
<reference evidence="2" key="1">
    <citation type="journal article" date="2022" name="Mol. Ecol. Resour.">
        <title>The genomes of chicory, endive, great burdock and yacon provide insights into Asteraceae palaeo-polyploidization history and plant inulin production.</title>
        <authorList>
            <person name="Fan W."/>
            <person name="Wang S."/>
            <person name="Wang H."/>
            <person name="Wang A."/>
            <person name="Jiang F."/>
            <person name="Liu H."/>
            <person name="Zhao H."/>
            <person name="Xu D."/>
            <person name="Zhang Y."/>
        </authorList>
    </citation>
    <scope>NUCLEOTIDE SEQUENCE [LARGE SCALE GENOMIC DNA]</scope>
    <source>
        <strain evidence="2">cv. Niubang</strain>
    </source>
</reference>